<proteinExistence type="predicted"/>
<reference evidence="2" key="1">
    <citation type="submission" date="2020-10" db="EMBL/GenBank/DDBJ databases">
        <title>Catharus ustulatus (Swainson's thrush) genome, bCatUst1, primary haplotype v2.</title>
        <authorList>
            <person name="Delmore K."/>
            <person name="Vafadar M."/>
            <person name="Formenti G."/>
            <person name="Chow W."/>
            <person name="Pelan S."/>
            <person name="Howe K."/>
            <person name="Rhie A."/>
            <person name="Mountcastle J."/>
            <person name="Haase B."/>
            <person name="Fedrigo O."/>
            <person name="Jarvis E.D."/>
        </authorList>
    </citation>
    <scope>NUCLEOTIDE SEQUENCE [LARGE SCALE GENOMIC DNA]</scope>
</reference>
<protein>
    <submittedName>
        <fullName evidence="2">Uncharacterized protein</fullName>
    </submittedName>
</protein>
<dbReference type="Proteomes" id="UP000694563">
    <property type="component" value="Chromosome 2"/>
</dbReference>
<accession>A0A8C3UQU5</accession>
<organism evidence="2 3">
    <name type="scientific">Catharus ustulatus</name>
    <name type="common">Russet-backed thrush</name>
    <name type="synonym">Hylocichla ustulatus</name>
    <dbReference type="NCBI Taxonomy" id="91951"/>
    <lineage>
        <taxon>Eukaryota</taxon>
        <taxon>Metazoa</taxon>
        <taxon>Chordata</taxon>
        <taxon>Craniata</taxon>
        <taxon>Vertebrata</taxon>
        <taxon>Euteleostomi</taxon>
        <taxon>Archelosauria</taxon>
        <taxon>Archosauria</taxon>
        <taxon>Dinosauria</taxon>
        <taxon>Saurischia</taxon>
        <taxon>Theropoda</taxon>
        <taxon>Coelurosauria</taxon>
        <taxon>Aves</taxon>
        <taxon>Neognathae</taxon>
        <taxon>Neoaves</taxon>
        <taxon>Telluraves</taxon>
        <taxon>Australaves</taxon>
        <taxon>Passeriformes</taxon>
        <taxon>Turdidae</taxon>
        <taxon>Catharus</taxon>
    </lineage>
</organism>
<reference evidence="2" key="3">
    <citation type="submission" date="2025-09" db="UniProtKB">
        <authorList>
            <consortium name="Ensembl"/>
        </authorList>
    </citation>
    <scope>IDENTIFICATION</scope>
</reference>
<feature type="region of interest" description="Disordered" evidence="1">
    <location>
        <begin position="36"/>
        <end position="66"/>
    </location>
</feature>
<sequence>MAVAGSGWSLARLAEALGSSEQALRLILSILMGKKPKPEKADSSLRGWSPRSTKGPVQQVLMQKRS</sequence>
<name>A0A8C3UQU5_CATUS</name>
<evidence type="ECO:0000313" key="3">
    <source>
        <dbReference type="Proteomes" id="UP000694563"/>
    </source>
</evidence>
<dbReference type="AlphaFoldDB" id="A0A8C3UQU5"/>
<keyword evidence="3" id="KW-1185">Reference proteome</keyword>
<dbReference type="Ensembl" id="ENSCUST00005017633.1">
    <property type="protein sequence ID" value="ENSCUSP00005016984.1"/>
    <property type="gene ID" value="ENSCUSG00005010903.1"/>
</dbReference>
<reference evidence="2" key="2">
    <citation type="submission" date="2025-08" db="UniProtKB">
        <authorList>
            <consortium name="Ensembl"/>
        </authorList>
    </citation>
    <scope>IDENTIFICATION</scope>
</reference>
<evidence type="ECO:0000313" key="2">
    <source>
        <dbReference type="Ensembl" id="ENSCUSP00005016984.1"/>
    </source>
</evidence>
<evidence type="ECO:0000256" key="1">
    <source>
        <dbReference type="SAM" id="MobiDB-lite"/>
    </source>
</evidence>